<protein>
    <submittedName>
        <fullName evidence="2">Calpain-like cysteine peptidase</fullName>
    </submittedName>
</protein>
<dbReference type="RefSeq" id="XP_029241948.1">
    <property type="nucleotide sequence ID" value="XM_029378234.1"/>
</dbReference>
<evidence type="ECO:0000313" key="3">
    <source>
        <dbReference type="Proteomes" id="UP000283634"/>
    </source>
</evidence>
<dbReference type="GeneID" id="40325114"/>
<evidence type="ECO:0000256" key="1">
    <source>
        <dbReference type="SAM" id="MobiDB-lite"/>
    </source>
</evidence>
<proteinExistence type="predicted"/>
<evidence type="ECO:0000313" key="2">
    <source>
        <dbReference type="EMBL" id="RNF11054.1"/>
    </source>
</evidence>
<dbReference type="Proteomes" id="UP000283634">
    <property type="component" value="Unassembled WGS sequence"/>
</dbReference>
<organism evidence="2 3">
    <name type="scientific">Trypanosoma rangeli</name>
    <dbReference type="NCBI Taxonomy" id="5698"/>
    <lineage>
        <taxon>Eukaryota</taxon>
        <taxon>Discoba</taxon>
        <taxon>Euglenozoa</taxon>
        <taxon>Kinetoplastea</taxon>
        <taxon>Metakinetoplastina</taxon>
        <taxon>Trypanosomatida</taxon>
        <taxon>Trypanosomatidae</taxon>
        <taxon>Trypanosoma</taxon>
        <taxon>Herpetosoma</taxon>
    </lineage>
</organism>
<keyword evidence="3" id="KW-1185">Reference proteome</keyword>
<gene>
    <name evidence="2" type="ORF">TraAM80_01181</name>
</gene>
<dbReference type="EMBL" id="MKGL01000023">
    <property type="protein sequence ID" value="RNF11054.1"/>
    <property type="molecule type" value="Genomic_DNA"/>
</dbReference>
<dbReference type="AlphaFoldDB" id="A0A3R7LBJ6"/>
<comment type="caution">
    <text evidence="2">The sequence shown here is derived from an EMBL/GenBank/DDBJ whole genome shotgun (WGS) entry which is preliminary data.</text>
</comment>
<name>A0A3R7LBJ6_TRYRA</name>
<feature type="region of interest" description="Disordered" evidence="1">
    <location>
        <begin position="1"/>
        <end position="26"/>
    </location>
</feature>
<reference evidence="2 3" key="1">
    <citation type="journal article" date="2018" name="BMC Genomics">
        <title>Genomic comparison of Trypanosoma conorhini and Trypanosoma rangeli to Trypanosoma cruzi strains of high and low virulence.</title>
        <authorList>
            <person name="Bradwell K.R."/>
            <person name="Koparde V.N."/>
            <person name="Matveyev A.V."/>
            <person name="Serrano M.G."/>
            <person name="Alves J.M."/>
            <person name="Parikh H."/>
            <person name="Huang B."/>
            <person name="Lee V."/>
            <person name="Espinosa-Alvarez O."/>
            <person name="Ortiz P.A."/>
            <person name="Costa-Martins A.G."/>
            <person name="Teixeira M.M."/>
            <person name="Buck G.A."/>
        </authorList>
    </citation>
    <scope>NUCLEOTIDE SEQUENCE [LARGE SCALE GENOMIC DNA]</scope>
    <source>
        <strain evidence="2 3">AM80</strain>
    </source>
</reference>
<accession>A0A3R7LBJ6</accession>
<sequence>MLISVSRHGGKNKKMDCTSTEDVGEPNHQVSPHFFRDVAPRYVFEPQGNPYFVVPRIHNNFISQPYVLGLLVDAYAGNDIWVEFKAIYREYNVFQSIPSFSVKGMMRDVSTGYQILTPAAADRVRGGGTEGVRGLRGLEATAVGRHVGIYARATSLQQICICRCACILVRSVGCVIDVASVCDHFVVFFSCAGLLTLLVWAPQPTRTERRRECVLRIHAKAE</sequence>